<sequence>MPAYQRHMIYSRIAVISGSSYDIKVQLVVLGSVLRYFCEHCVVFGIAAVHVDPDSYETSEHEAQFGGYRGRNTLVSFIFYRITERIRRLRCPSAGYGGYFVLTHFSADRKVIESNRIRDDQTCDFGFDFIRYLELVYFIVRVFDGACAVAFAAGCSAALRTSVKFFRARSG</sequence>
<keyword evidence="1" id="KW-0812">Transmembrane</keyword>
<evidence type="ECO:0000313" key="2">
    <source>
        <dbReference type="EMBL" id="MPM82424.1"/>
    </source>
</evidence>
<accession>A0A645CZM8</accession>
<protein>
    <submittedName>
        <fullName evidence="2">Uncharacterized protein</fullName>
    </submittedName>
</protein>
<keyword evidence="1" id="KW-0472">Membrane</keyword>
<evidence type="ECO:0000256" key="1">
    <source>
        <dbReference type="SAM" id="Phobius"/>
    </source>
</evidence>
<organism evidence="2">
    <name type="scientific">bioreactor metagenome</name>
    <dbReference type="NCBI Taxonomy" id="1076179"/>
    <lineage>
        <taxon>unclassified sequences</taxon>
        <taxon>metagenomes</taxon>
        <taxon>ecological metagenomes</taxon>
    </lineage>
</organism>
<gene>
    <name evidence="2" type="ORF">SDC9_129485</name>
</gene>
<dbReference type="EMBL" id="VSSQ01031516">
    <property type="protein sequence ID" value="MPM82424.1"/>
    <property type="molecule type" value="Genomic_DNA"/>
</dbReference>
<comment type="caution">
    <text evidence="2">The sequence shown here is derived from an EMBL/GenBank/DDBJ whole genome shotgun (WGS) entry which is preliminary data.</text>
</comment>
<keyword evidence="1" id="KW-1133">Transmembrane helix</keyword>
<feature type="transmembrane region" description="Helical" evidence="1">
    <location>
        <begin position="135"/>
        <end position="159"/>
    </location>
</feature>
<reference evidence="2" key="1">
    <citation type="submission" date="2019-08" db="EMBL/GenBank/DDBJ databases">
        <authorList>
            <person name="Kucharzyk K."/>
            <person name="Murdoch R.W."/>
            <person name="Higgins S."/>
            <person name="Loffler F."/>
        </authorList>
    </citation>
    <scope>NUCLEOTIDE SEQUENCE</scope>
</reference>
<dbReference type="AlphaFoldDB" id="A0A645CZM8"/>
<name>A0A645CZM8_9ZZZZ</name>
<proteinExistence type="predicted"/>